<organism evidence="11 12">
    <name type="scientific">Sediminicurvatus halobius</name>
    <dbReference type="NCBI Taxonomy" id="2182432"/>
    <lineage>
        <taxon>Bacteria</taxon>
        <taxon>Pseudomonadati</taxon>
        <taxon>Pseudomonadota</taxon>
        <taxon>Gammaproteobacteria</taxon>
        <taxon>Chromatiales</taxon>
        <taxon>Ectothiorhodospiraceae</taxon>
        <taxon>Sediminicurvatus</taxon>
    </lineage>
</organism>
<evidence type="ECO:0000313" key="12">
    <source>
        <dbReference type="Proteomes" id="UP000245474"/>
    </source>
</evidence>
<evidence type="ECO:0000256" key="4">
    <source>
        <dbReference type="ARBA" id="ARBA00022982"/>
    </source>
</evidence>
<dbReference type="Gene3D" id="1.10.10.1100">
    <property type="entry name" value="BFD-like [2Fe-2S]-binding domain"/>
    <property type="match status" value="1"/>
</dbReference>
<evidence type="ECO:0000256" key="9">
    <source>
        <dbReference type="ARBA" id="ARBA00046332"/>
    </source>
</evidence>
<dbReference type="InterPro" id="IPR041854">
    <property type="entry name" value="BFD-like_2Fe2S-bd_dom_sf"/>
</dbReference>
<comment type="cofactor">
    <cofactor evidence="7">
        <name>[2Fe-2S] cluster</name>
        <dbReference type="ChEBI" id="CHEBI:190135"/>
    </cofactor>
</comment>
<evidence type="ECO:0000259" key="10">
    <source>
        <dbReference type="Pfam" id="PF04324"/>
    </source>
</evidence>
<reference evidence="11 12" key="1">
    <citation type="submission" date="2018-05" db="EMBL/GenBank/DDBJ databases">
        <title>Spiribacter halobius sp. nov., a moderately halophilic bacterium isolated from marine solar saltern.</title>
        <authorList>
            <person name="Zheng W.-S."/>
            <person name="Lu D.-C."/>
            <person name="Du Z.-J."/>
        </authorList>
    </citation>
    <scope>NUCLEOTIDE SEQUENCE [LARGE SCALE GENOMIC DNA]</scope>
    <source>
        <strain evidence="11 12">E85</strain>
    </source>
</reference>
<protein>
    <recommendedName>
        <fullName evidence="8">Bacterioferritin-associated ferredoxin</fullName>
    </recommendedName>
</protein>
<dbReference type="OrthoDB" id="9815350at2"/>
<evidence type="ECO:0000256" key="1">
    <source>
        <dbReference type="ARBA" id="ARBA00022448"/>
    </source>
</evidence>
<feature type="domain" description="BFD-like [2Fe-2S]-binding" evidence="10">
    <location>
        <begin position="2"/>
        <end position="51"/>
    </location>
</feature>
<name>A0A2U2MW37_9GAMM</name>
<dbReference type="EMBL" id="QFFI01000054">
    <property type="protein sequence ID" value="PWG61032.1"/>
    <property type="molecule type" value="Genomic_DNA"/>
</dbReference>
<keyword evidence="3" id="KW-0479">Metal-binding</keyword>
<evidence type="ECO:0000256" key="5">
    <source>
        <dbReference type="ARBA" id="ARBA00023004"/>
    </source>
</evidence>
<evidence type="ECO:0000256" key="8">
    <source>
        <dbReference type="ARBA" id="ARBA00039386"/>
    </source>
</evidence>
<dbReference type="InterPro" id="IPR052371">
    <property type="entry name" value="BFD-associated_ferredoxin"/>
</dbReference>
<sequence length="68" mass="7338">MYVCVCKAVTDSQIRAALDDGARSVGDLRRELGCCTGCGRCGPFVRAIVAEYKAEERLFPLMPQATPA</sequence>
<evidence type="ECO:0000256" key="2">
    <source>
        <dbReference type="ARBA" id="ARBA00022714"/>
    </source>
</evidence>
<dbReference type="RefSeq" id="WP_109680324.1">
    <property type="nucleotide sequence ID" value="NZ_CP086615.1"/>
</dbReference>
<gene>
    <name evidence="11" type="ORF">DEM34_18585</name>
</gene>
<proteinExistence type="inferred from homology"/>
<keyword evidence="5" id="KW-0408">Iron</keyword>
<evidence type="ECO:0000313" key="11">
    <source>
        <dbReference type="EMBL" id="PWG61032.1"/>
    </source>
</evidence>
<keyword evidence="2" id="KW-0001">2Fe-2S</keyword>
<dbReference type="InterPro" id="IPR007419">
    <property type="entry name" value="BFD-like_2Fe2S-bd_dom"/>
</dbReference>
<evidence type="ECO:0000256" key="6">
    <source>
        <dbReference type="ARBA" id="ARBA00023014"/>
    </source>
</evidence>
<keyword evidence="6" id="KW-0411">Iron-sulfur</keyword>
<comment type="caution">
    <text evidence="11">The sequence shown here is derived from an EMBL/GenBank/DDBJ whole genome shotgun (WGS) entry which is preliminary data.</text>
</comment>
<dbReference type="GO" id="GO:0051537">
    <property type="term" value="F:2 iron, 2 sulfur cluster binding"/>
    <property type="evidence" value="ECO:0007669"/>
    <property type="project" value="UniProtKB-KW"/>
</dbReference>
<dbReference type="PANTHER" id="PTHR37424:SF1">
    <property type="entry name" value="BACTERIOFERRITIN-ASSOCIATED FERREDOXIN"/>
    <property type="match status" value="1"/>
</dbReference>
<dbReference type="Proteomes" id="UP000245474">
    <property type="component" value="Unassembled WGS sequence"/>
</dbReference>
<keyword evidence="4" id="KW-0249">Electron transport</keyword>
<comment type="similarity">
    <text evidence="9">Belongs to the Bfd family.</text>
</comment>
<dbReference type="AlphaFoldDB" id="A0A2U2MW37"/>
<evidence type="ECO:0000256" key="3">
    <source>
        <dbReference type="ARBA" id="ARBA00022723"/>
    </source>
</evidence>
<accession>A0A2U2MW37</accession>
<dbReference type="GO" id="GO:0046872">
    <property type="term" value="F:metal ion binding"/>
    <property type="evidence" value="ECO:0007669"/>
    <property type="project" value="UniProtKB-KW"/>
</dbReference>
<keyword evidence="1" id="KW-0813">Transport</keyword>
<dbReference type="PANTHER" id="PTHR37424">
    <property type="entry name" value="BACTERIOFERRITIN-ASSOCIATED FERREDOXIN"/>
    <property type="match status" value="1"/>
</dbReference>
<evidence type="ECO:0000256" key="7">
    <source>
        <dbReference type="ARBA" id="ARBA00034078"/>
    </source>
</evidence>
<keyword evidence="12" id="KW-1185">Reference proteome</keyword>
<dbReference type="Pfam" id="PF04324">
    <property type="entry name" value="Fer2_BFD"/>
    <property type="match status" value="1"/>
</dbReference>